<evidence type="ECO:0000256" key="5">
    <source>
        <dbReference type="ARBA" id="ARBA00022553"/>
    </source>
</evidence>
<keyword evidence="12" id="KW-1133">Transmembrane helix</keyword>
<keyword evidence="18" id="KW-1185">Reference proteome</keyword>
<dbReference type="InterPro" id="IPR036097">
    <property type="entry name" value="HisK_dim/P_sf"/>
</dbReference>
<evidence type="ECO:0000256" key="11">
    <source>
        <dbReference type="ARBA" id="ARBA00023136"/>
    </source>
</evidence>
<dbReference type="InterPro" id="IPR003594">
    <property type="entry name" value="HATPase_dom"/>
</dbReference>
<accession>A0ABW5PHW9</accession>
<feature type="domain" description="PAC" evidence="15">
    <location>
        <begin position="485"/>
        <end position="537"/>
    </location>
</feature>
<dbReference type="SUPFAM" id="SSF47384">
    <property type="entry name" value="Homodimeric domain of signal transducing histidine kinase"/>
    <property type="match status" value="1"/>
</dbReference>
<organism evidence="17 18">
    <name type="scientific">Paenibacillus gansuensis</name>
    <dbReference type="NCBI Taxonomy" id="306542"/>
    <lineage>
        <taxon>Bacteria</taxon>
        <taxon>Bacillati</taxon>
        <taxon>Bacillota</taxon>
        <taxon>Bacilli</taxon>
        <taxon>Bacillales</taxon>
        <taxon>Paenibacillaceae</taxon>
        <taxon>Paenibacillus</taxon>
    </lineage>
</organism>
<comment type="subcellular location">
    <subcellularLocation>
        <location evidence="2">Cell membrane</location>
        <topology evidence="2">Multi-pass membrane protein</topology>
    </subcellularLocation>
</comment>
<evidence type="ECO:0000256" key="3">
    <source>
        <dbReference type="ARBA" id="ARBA00012438"/>
    </source>
</evidence>
<evidence type="ECO:0000313" key="17">
    <source>
        <dbReference type="EMBL" id="MFD2614519.1"/>
    </source>
</evidence>
<evidence type="ECO:0000256" key="10">
    <source>
        <dbReference type="ARBA" id="ARBA00023012"/>
    </source>
</evidence>
<evidence type="ECO:0000256" key="7">
    <source>
        <dbReference type="ARBA" id="ARBA00022741"/>
    </source>
</evidence>
<dbReference type="InterPro" id="IPR000014">
    <property type="entry name" value="PAS"/>
</dbReference>
<dbReference type="PROSITE" id="PS50885">
    <property type="entry name" value="HAMP"/>
    <property type="match status" value="1"/>
</dbReference>
<dbReference type="Pfam" id="PF00672">
    <property type="entry name" value="HAMP"/>
    <property type="match status" value="1"/>
</dbReference>
<dbReference type="PROSITE" id="PS50109">
    <property type="entry name" value="HIS_KIN"/>
    <property type="match status" value="1"/>
</dbReference>
<evidence type="ECO:0000259" key="13">
    <source>
        <dbReference type="PROSITE" id="PS50109"/>
    </source>
</evidence>
<keyword evidence="7" id="KW-0547">Nucleotide-binding</keyword>
<dbReference type="CDD" id="cd00082">
    <property type="entry name" value="HisKA"/>
    <property type="match status" value="1"/>
</dbReference>
<dbReference type="SUPFAM" id="SSF55874">
    <property type="entry name" value="ATPase domain of HSP90 chaperone/DNA topoisomerase II/histidine kinase"/>
    <property type="match status" value="1"/>
</dbReference>
<comment type="caution">
    <text evidence="17">The sequence shown here is derived from an EMBL/GenBank/DDBJ whole genome shotgun (WGS) entry which is preliminary data.</text>
</comment>
<protein>
    <recommendedName>
        <fullName evidence="3">histidine kinase</fullName>
        <ecNumber evidence="3">2.7.13.3</ecNumber>
    </recommendedName>
</protein>
<dbReference type="InterPro" id="IPR003661">
    <property type="entry name" value="HisK_dim/P_dom"/>
</dbReference>
<keyword evidence="10" id="KW-0902">Two-component regulatory system</keyword>
<keyword evidence="6" id="KW-0808">Transferase</keyword>
<feature type="transmembrane region" description="Helical" evidence="12">
    <location>
        <begin position="7"/>
        <end position="29"/>
    </location>
</feature>
<sequence length="755" mass="85332">MSIKSKLAVIIVLIITVIFAVVNLLNYFVARDILRKELENQMRLTSGQISIDFQHWQDSNQFVETVMNYRLKISAIALTHVLNPKLEDVTDEELRQAASLLGITNILLFKKTGEQQFLLKSTDSGLMEIEPDTLNYWYKLMSGMSRSGFDVLSNGTANPYWSGSFNRKAKVDDGYDKYGYYYDGTTDYVINPSIDVQSNMQEYGFFNSPKEIIRKSQINNPSLLGLTVFNPRIFQENNTVPPQQDLLPLQYKNRPIYFGDYIYANPLRDVKAVKQAYETGKPVIYDALLEGKRVIKSFYPIQGKTPSVVGLVMDYSHIQETLDYTTGTSITFSFILLFVLFVGVYWMAGWIVKPVRNILNQVNRVAAGNFDERAPVTRRDELGILAVRVNTMSKRLGSYAEEVEQALTELKATQEYLESFINHTSDAVDVTQLDNRVLRINKAFEELYGYTVDEAIGERLAIIPEELIPESDELHARVLAGEQVSGFETVRRRKDGTLIHVSLTVSPIRNKNGDIIALSGISRDITEHRKTEELLRQSDKLTVVGQLAAGVAHEIRNPLTTLRGFVQLLRYQSDHRSEHVELMLSELDRINFIVSEFLVLAKPQAVNYQVRSVRDIVRSVVSLLAPQAILDNIVFRIEEDDDLPLIKCEENQLKQVFINILKNAIEAMPQGGGITIILGKDGSSRVRLLFIDEGIGIPEEQLANVGSPFYTAKDNGTGLGIMVTRRLIENHHGTMDIRSKVGEGTTVEIRLPLTF</sequence>
<dbReference type="InterPro" id="IPR003660">
    <property type="entry name" value="HAMP_dom"/>
</dbReference>
<name>A0ABW5PHW9_9BACL</name>
<evidence type="ECO:0000256" key="6">
    <source>
        <dbReference type="ARBA" id="ARBA00022679"/>
    </source>
</evidence>
<dbReference type="InterPro" id="IPR035965">
    <property type="entry name" value="PAS-like_dom_sf"/>
</dbReference>
<dbReference type="SMART" id="SM00091">
    <property type="entry name" value="PAS"/>
    <property type="match status" value="1"/>
</dbReference>
<evidence type="ECO:0000259" key="15">
    <source>
        <dbReference type="PROSITE" id="PS50113"/>
    </source>
</evidence>
<dbReference type="PRINTS" id="PR00344">
    <property type="entry name" value="BCTRLSENSOR"/>
</dbReference>
<keyword evidence="5" id="KW-0597">Phosphoprotein</keyword>
<dbReference type="Gene3D" id="1.10.287.130">
    <property type="match status" value="1"/>
</dbReference>
<dbReference type="CDD" id="cd00130">
    <property type="entry name" value="PAS"/>
    <property type="match status" value="1"/>
</dbReference>
<evidence type="ECO:0000256" key="2">
    <source>
        <dbReference type="ARBA" id="ARBA00004651"/>
    </source>
</evidence>
<dbReference type="InterPro" id="IPR036890">
    <property type="entry name" value="HATPase_C_sf"/>
</dbReference>
<dbReference type="CDD" id="cd00075">
    <property type="entry name" value="HATPase"/>
    <property type="match status" value="1"/>
</dbReference>
<dbReference type="RefSeq" id="WP_377605466.1">
    <property type="nucleotide sequence ID" value="NZ_JBHUME010000012.1"/>
</dbReference>
<dbReference type="Pfam" id="PF02518">
    <property type="entry name" value="HATPase_c"/>
    <property type="match status" value="1"/>
</dbReference>
<keyword evidence="9" id="KW-0067">ATP-binding</keyword>
<feature type="domain" description="HAMP" evidence="16">
    <location>
        <begin position="349"/>
        <end position="401"/>
    </location>
</feature>
<dbReference type="InterPro" id="IPR000700">
    <property type="entry name" value="PAS-assoc_C"/>
</dbReference>
<dbReference type="InterPro" id="IPR013656">
    <property type="entry name" value="PAS_4"/>
</dbReference>
<dbReference type="EMBL" id="JBHUME010000012">
    <property type="protein sequence ID" value="MFD2614519.1"/>
    <property type="molecule type" value="Genomic_DNA"/>
</dbReference>
<comment type="catalytic activity">
    <reaction evidence="1">
        <text>ATP + protein L-histidine = ADP + protein N-phospho-L-histidine.</text>
        <dbReference type="EC" id="2.7.13.3"/>
    </reaction>
</comment>
<dbReference type="Gene3D" id="6.10.340.10">
    <property type="match status" value="1"/>
</dbReference>
<evidence type="ECO:0000256" key="12">
    <source>
        <dbReference type="SAM" id="Phobius"/>
    </source>
</evidence>
<dbReference type="InterPro" id="IPR005467">
    <property type="entry name" value="His_kinase_dom"/>
</dbReference>
<dbReference type="SMART" id="SM00388">
    <property type="entry name" value="HisKA"/>
    <property type="match status" value="1"/>
</dbReference>
<feature type="domain" description="Histidine kinase" evidence="13">
    <location>
        <begin position="550"/>
        <end position="755"/>
    </location>
</feature>
<dbReference type="SMART" id="SM00086">
    <property type="entry name" value="PAC"/>
    <property type="match status" value="1"/>
</dbReference>
<dbReference type="PROSITE" id="PS50113">
    <property type="entry name" value="PAC"/>
    <property type="match status" value="1"/>
</dbReference>
<feature type="domain" description="PAS" evidence="14">
    <location>
        <begin position="413"/>
        <end position="473"/>
    </location>
</feature>
<keyword evidence="12" id="KW-0812">Transmembrane</keyword>
<dbReference type="SUPFAM" id="SSF55785">
    <property type="entry name" value="PYP-like sensor domain (PAS domain)"/>
    <property type="match status" value="1"/>
</dbReference>
<evidence type="ECO:0000259" key="16">
    <source>
        <dbReference type="PROSITE" id="PS50885"/>
    </source>
</evidence>
<dbReference type="SUPFAM" id="SSF158472">
    <property type="entry name" value="HAMP domain-like"/>
    <property type="match status" value="1"/>
</dbReference>
<dbReference type="NCBIfam" id="TIGR00229">
    <property type="entry name" value="sensory_box"/>
    <property type="match status" value="1"/>
</dbReference>
<dbReference type="EC" id="2.7.13.3" evidence="3"/>
<dbReference type="CDD" id="cd06225">
    <property type="entry name" value="HAMP"/>
    <property type="match status" value="1"/>
</dbReference>
<dbReference type="Pfam" id="PF00512">
    <property type="entry name" value="HisKA"/>
    <property type="match status" value="1"/>
</dbReference>
<dbReference type="Proteomes" id="UP001597541">
    <property type="component" value="Unassembled WGS sequence"/>
</dbReference>
<evidence type="ECO:0000313" key="18">
    <source>
        <dbReference type="Proteomes" id="UP001597541"/>
    </source>
</evidence>
<dbReference type="PANTHER" id="PTHR43065:SF34">
    <property type="entry name" value="SPORULATION KINASE A"/>
    <property type="match status" value="1"/>
</dbReference>
<dbReference type="Pfam" id="PF08448">
    <property type="entry name" value="PAS_4"/>
    <property type="match status" value="1"/>
</dbReference>
<keyword evidence="4" id="KW-1003">Cell membrane</keyword>
<dbReference type="PROSITE" id="PS50112">
    <property type="entry name" value="PAS"/>
    <property type="match status" value="1"/>
</dbReference>
<dbReference type="SMART" id="SM00304">
    <property type="entry name" value="HAMP"/>
    <property type="match status" value="1"/>
</dbReference>
<dbReference type="PANTHER" id="PTHR43065">
    <property type="entry name" value="SENSOR HISTIDINE KINASE"/>
    <property type="match status" value="1"/>
</dbReference>
<reference evidence="18" key="1">
    <citation type="journal article" date="2019" name="Int. J. Syst. Evol. Microbiol.">
        <title>The Global Catalogue of Microorganisms (GCM) 10K type strain sequencing project: providing services to taxonomists for standard genome sequencing and annotation.</title>
        <authorList>
            <consortium name="The Broad Institute Genomics Platform"/>
            <consortium name="The Broad Institute Genome Sequencing Center for Infectious Disease"/>
            <person name="Wu L."/>
            <person name="Ma J."/>
        </authorList>
    </citation>
    <scope>NUCLEOTIDE SEQUENCE [LARGE SCALE GENOMIC DNA]</scope>
    <source>
        <strain evidence="18">KCTC 3950</strain>
    </source>
</reference>
<dbReference type="InterPro" id="IPR001610">
    <property type="entry name" value="PAC"/>
</dbReference>
<keyword evidence="8" id="KW-0418">Kinase</keyword>
<dbReference type="Gene3D" id="3.30.450.20">
    <property type="entry name" value="PAS domain"/>
    <property type="match status" value="1"/>
</dbReference>
<evidence type="ECO:0000256" key="9">
    <source>
        <dbReference type="ARBA" id="ARBA00022840"/>
    </source>
</evidence>
<dbReference type="Gene3D" id="3.30.565.10">
    <property type="entry name" value="Histidine kinase-like ATPase, C-terminal domain"/>
    <property type="match status" value="1"/>
</dbReference>
<dbReference type="InterPro" id="IPR004358">
    <property type="entry name" value="Sig_transdc_His_kin-like_C"/>
</dbReference>
<proteinExistence type="predicted"/>
<feature type="transmembrane region" description="Helical" evidence="12">
    <location>
        <begin position="330"/>
        <end position="352"/>
    </location>
</feature>
<evidence type="ECO:0000256" key="4">
    <source>
        <dbReference type="ARBA" id="ARBA00022475"/>
    </source>
</evidence>
<evidence type="ECO:0000259" key="14">
    <source>
        <dbReference type="PROSITE" id="PS50112"/>
    </source>
</evidence>
<evidence type="ECO:0000256" key="1">
    <source>
        <dbReference type="ARBA" id="ARBA00000085"/>
    </source>
</evidence>
<dbReference type="SMART" id="SM00387">
    <property type="entry name" value="HATPase_c"/>
    <property type="match status" value="1"/>
</dbReference>
<keyword evidence="11 12" id="KW-0472">Membrane</keyword>
<gene>
    <name evidence="17" type="ORF">ACFSUF_19075</name>
</gene>
<evidence type="ECO:0000256" key="8">
    <source>
        <dbReference type="ARBA" id="ARBA00022777"/>
    </source>
</evidence>